<sequence>MHSFSIGEFYFLSIRSSSVETNECDHGIYSIGGKEKALNGVAATAIVYYLSRSSAGIKTSYSIGRCKGLWCQIWGRFTLRKDFLYLISSIIPTPHLLIWQSPIISTTSNYRRDVGIRIYHSYFMRDYLKTSQGMAYAQLLPAFI</sequence>
<comment type="caution">
    <text evidence="1">The sequence shown here is derived from an EMBL/GenBank/DDBJ whole genome shotgun (WGS) entry which is preliminary data.</text>
</comment>
<evidence type="ECO:0000313" key="2">
    <source>
        <dbReference type="Proteomes" id="UP000187203"/>
    </source>
</evidence>
<name>A0A1R3KV99_9ROSI</name>
<dbReference type="Proteomes" id="UP000187203">
    <property type="component" value="Unassembled WGS sequence"/>
</dbReference>
<dbReference type="EMBL" id="AWUE01011108">
    <property type="protein sequence ID" value="OMP10986.1"/>
    <property type="molecule type" value="Genomic_DNA"/>
</dbReference>
<evidence type="ECO:0000313" key="1">
    <source>
        <dbReference type="EMBL" id="OMP10986.1"/>
    </source>
</evidence>
<dbReference type="AlphaFoldDB" id="A0A1R3KV99"/>
<reference evidence="2" key="1">
    <citation type="submission" date="2013-09" db="EMBL/GenBank/DDBJ databases">
        <title>Corchorus olitorius genome sequencing.</title>
        <authorList>
            <person name="Alam M."/>
            <person name="Haque M.S."/>
            <person name="Islam M.S."/>
            <person name="Emdad E.M."/>
            <person name="Islam M.M."/>
            <person name="Ahmed B."/>
            <person name="Halim A."/>
            <person name="Hossen Q.M.M."/>
            <person name="Hossain M.Z."/>
            <person name="Ahmed R."/>
            <person name="Khan M.M."/>
            <person name="Islam R."/>
            <person name="Rashid M.M."/>
            <person name="Khan S.A."/>
            <person name="Rahman M.S."/>
            <person name="Alam M."/>
            <person name="Yahiya A.S."/>
            <person name="Khan M.S."/>
            <person name="Azam M.S."/>
            <person name="Haque T."/>
            <person name="Lashkar M.Z.H."/>
            <person name="Akhand A.I."/>
            <person name="Morshed G."/>
            <person name="Roy S."/>
            <person name="Uddin K.S."/>
            <person name="Rabeya T."/>
            <person name="Hossain A.S."/>
            <person name="Chowdhury A."/>
            <person name="Snigdha A.R."/>
            <person name="Mortoza M.S."/>
            <person name="Matin S.A."/>
            <person name="Hoque S.M.E."/>
            <person name="Islam M.K."/>
            <person name="Roy D.K."/>
            <person name="Haider R."/>
            <person name="Moosa M.M."/>
            <person name="Elias S.M."/>
            <person name="Hasan A.M."/>
            <person name="Jahan S."/>
            <person name="Shafiuddin M."/>
            <person name="Mahmood N."/>
            <person name="Shommy N.S."/>
        </authorList>
    </citation>
    <scope>NUCLEOTIDE SEQUENCE [LARGE SCALE GENOMIC DNA]</scope>
    <source>
        <strain evidence="2">cv. O-4</strain>
    </source>
</reference>
<protein>
    <submittedName>
        <fullName evidence="1">Uncharacterized protein</fullName>
    </submittedName>
</protein>
<proteinExistence type="predicted"/>
<keyword evidence="2" id="KW-1185">Reference proteome</keyword>
<gene>
    <name evidence="1" type="ORF">COLO4_04104</name>
</gene>
<accession>A0A1R3KV99</accession>
<organism evidence="1 2">
    <name type="scientific">Corchorus olitorius</name>
    <dbReference type="NCBI Taxonomy" id="93759"/>
    <lineage>
        <taxon>Eukaryota</taxon>
        <taxon>Viridiplantae</taxon>
        <taxon>Streptophyta</taxon>
        <taxon>Embryophyta</taxon>
        <taxon>Tracheophyta</taxon>
        <taxon>Spermatophyta</taxon>
        <taxon>Magnoliopsida</taxon>
        <taxon>eudicotyledons</taxon>
        <taxon>Gunneridae</taxon>
        <taxon>Pentapetalae</taxon>
        <taxon>rosids</taxon>
        <taxon>malvids</taxon>
        <taxon>Malvales</taxon>
        <taxon>Malvaceae</taxon>
        <taxon>Grewioideae</taxon>
        <taxon>Apeibeae</taxon>
        <taxon>Corchorus</taxon>
    </lineage>
</organism>